<accession>A0A7W3N0L6</accession>
<feature type="domain" description="CHAT" evidence="2">
    <location>
        <begin position="735"/>
        <end position="1015"/>
    </location>
</feature>
<feature type="compositionally biased region" description="Basic and acidic residues" evidence="1">
    <location>
        <begin position="104"/>
        <end position="113"/>
    </location>
</feature>
<comment type="caution">
    <text evidence="3">The sequence shown here is derived from an EMBL/GenBank/DDBJ whole genome shotgun (WGS) entry which is preliminary data.</text>
</comment>
<reference evidence="3 4" key="1">
    <citation type="submission" date="2020-08" db="EMBL/GenBank/DDBJ databases">
        <title>Sequencing the genomes of 1000 actinobacteria strains.</title>
        <authorList>
            <person name="Klenk H.-P."/>
        </authorList>
    </citation>
    <scope>NUCLEOTIDE SEQUENCE [LARGE SCALE GENOMIC DNA]</scope>
    <source>
        <strain evidence="3 4">DSM 45823</strain>
    </source>
</reference>
<dbReference type="RefSeq" id="WP_182706538.1">
    <property type="nucleotide sequence ID" value="NZ_JACJII010000001.1"/>
</dbReference>
<gene>
    <name evidence="3" type="ORF">HNR21_004213</name>
</gene>
<evidence type="ECO:0000313" key="4">
    <source>
        <dbReference type="Proteomes" id="UP000539313"/>
    </source>
</evidence>
<protein>
    <recommendedName>
        <fullName evidence="2">CHAT domain-containing protein</fullName>
    </recommendedName>
</protein>
<dbReference type="InterPro" id="IPR011990">
    <property type="entry name" value="TPR-like_helical_dom_sf"/>
</dbReference>
<organism evidence="3 4">
    <name type="scientific">Thermomonospora cellulosilytica</name>
    <dbReference type="NCBI Taxonomy" id="1411118"/>
    <lineage>
        <taxon>Bacteria</taxon>
        <taxon>Bacillati</taxon>
        <taxon>Actinomycetota</taxon>
        <taxon>Actinomycetes</taxon>
        <taxon>Streptosporangiales</taxon>
        <taxon>Thermomonosporaceae</taxon>
        <taxon>Thermomonospora</taxon>
    </lineage>
</organism>
<proteinExistence type="predicted"/>
<dbReference type="InterPro" id="IPR024983">
    <property type="entry name" value="CHAT_dom"/>
</dbReference>
<sequence>METRHLLLAITVRDGALLAAQGVALEAIERRLRDRTGDEEEAPADGGRFSVEAETALAVARREARRRGRKVEIVHLLLGLACSPQSLAGRLLAVHDVTEHRLLSNDREDRAETSGDGPRAYVRPEESVPARTPILMAMGAETAAGMAVIWLAVGGVLRPVDVALAAAVLATVSTSVNDRLCPPRPGPAPPGPAGFYLKYFRRGLSGGAAIATGWLIWAQFGPVVAAVVGLAALSGMAWLGYRLRRVLGGRMRLRDTPAMATTSIHLLRQALAAARSGEVGAAQELAERIGDDPRYAIFPGAVHALALQRAEWAGAQGDLDAAERYLTDAVAYHRSRKRPDRSAAAETIAALGRLLVVRERYEEARSHLKLATEVAGWRMYRQTKVQIEYNLAIIAIQTDDPAAAREHAQEARRLAAQWGAHDYHAQACDLLALLAADEGRTDEALALADEAGTALTRDSRQPHAEVLHAMRRALVLQAAGRTRAAMDEYLSMMDGLADLRRGWGWRDAQDYLVRGFGEPERRAFQLAMELFEEGDPHGAASFARLIEFAERTSLRQMLLAGLAEIGHGGDVDGEVVRLLGEIADYEGTTDDGVGSGGERPDLAARQKRDTRAYERLEALVSQRFRTVMESSAAAPPAALRTAATGTHVLQVRLLDDDTDEVTVAGLWTSPEGVQHPFLHTATKMQRVMLRNLVGNVKVQDPQGEDRGLPPKYRAQVSDWKETYRYLHLITPARRPWARLAALLLPPGLLELLADSDTRGEVPRLLVVPDPALWRLPWAAMVVAPEDDPEPYLIDRAVLTLLPSLFLIEETPARSVERSFSGTRCAAYFCDVDPSGLAIEQQALDDAFHDRFRALSTPAELIAALDAPDPDEPIAFLALSVHGTNRPGLAHSLFLDRRTELSAARMLTLRVPPLLMINACMSAELDQRRGTDPLGIPTVALCRGAHTVIGGIFPLPDGASEETPEFSHPTASILSRLYHRLSEGWEPAEALRDAQRNWLADRPGAVPLLWSGLVAISAFIGPRAGGGEDRDEPRAPIG</sequence>
<name>A0A7W3N0L6_9ACTN</name>
<evidence type="ECO:0000256" key="1">
    <source>
        <dbReference type="SAM" id="MobiDB-lite"/>
    </source>
</evidence>
<dbReference type="Proteomes" id="UP000539313">
    <property type="component" value="Unassembled WGS sequence"/>
</dbReference>
<evidence type="ECO:0000313" key="3">
    <source>
        <dbReference type="EMBL" id="MBA9005331.1"/>
    </source>
</evidence>
<dbReference type="Gene3D" id="1.10.1780.10">
    <property type="entry name" value="Clp, N-terminal domain"/>
    <property type="match status" value="1"/>
</dbReference>
<dbReference type="SUPFAM" id="SSF48452">
    <property type="entry name" value="TPR-like"/>
    <property type="match status" value="1"/>
</dbReference>
<feature type="region of interest" description="Disordered" evidence="1">
    <location>
        <begin position="104"/>
        <end position="124"/>
    </location>
</feature>
<dbReference type="Pfam" id="PF12770">
    <property type="entry name" value="CHAT"/>
    <property type="match status" value="1"/>
</dbReference>
<dbReference type="Gene3D" id="1.25.40.10">
    <property type="entry name" value="Tetratricopeptide repeat domain"/>
    <property type="match status" value="1"/>
</dbReference>
<dbReference type="InterPro" id="IPR036628">
    <property type="entry name" value="Clp_N_dom_sf"/>
</dbReference>
<dbReference type="EMBL" id="JACJII010000001">
    <property type="protein sequence ID" value="MBA9005331.1"/>
    <property type="molecule type" value="Genomic_DNA"/>
</dbReference>
<evidence type="ECO:0000259" key="2">
    <source>
        <dbReference type="Pfam" id="PF12770"/>
    </source>
</evidence>
<dbReference type="AlphaFoldDB" id="A0A7W3N0L6"/>
<keyword evidence="4" id="KW-1185">Reference proteome</keyword>